<dbReference type="RefSeq" id="WP_151176766.1">
    <property type="nucleotide sequence ID" value="NZ_CP042906.1"/>
</dbReference>
<dbReference type="GO" id="GO:0004371">
    <property type="term" value="F:glycerone kinase activity"/>
    <property type="evidence" value="ECO:0007669"/>
    <property type="project" value="InterPro"/>
</dbReference>
<dbReference type="OrthoDB" id="9800291at2"/>
<dbReference type="GO" id="GO:0019563">
    <property type="term" value="P:glycerol catabolic process"/>
    <property type="evidence" value="ECO:0007669"/>
    <property type="project" value="TreeGrafter"/>
</dbReference>
<dbReference type="InterPro" id="IPR012737">
    <property type="entry name" value="DhaK_L_YcgS"/>
</dbReference>
<name>A0A5J6MG16_9PROT</name>
<dbReference type="SUPFAM" id="SSF101473">
    <property type="entry name" value="DhaL-like"/>
    <property type="match status" value="1"/>
</dbReference>
<gene>
    <name evidence="4" type="ORF">FRZ44_16950</name>
</gene>
<protein>
    <submittedName>
        <fullName evidence="4">Dihydroxyacetone kinase subunit L</fullName>
    </submittedName>
</protein>
<dbReference type="Gene3D" id="1.25.40.340">
    <property type="match status" value="1"/>
</dbReference>
<dbReference type="AlphaFoldDB" id="A0A5J6MG16"/>
<organism evidence="4 5">
    <name type="scientific">Hypericibacter terrae</name>
    <dbReference type="NCBI Taxonomy" id="2602015"/>
    <lineage>
        <taxon>Bacteria</taxon>
        <taxon>Pseudomonadati</taxon>
        <taxon>Pseudomonadota</taxon>
        <taxon>Alphaproteobacteria</taxon>
        <taxon>Rhodospirillales</taxon>
        <taxon>Dongiaceae</taxon>
        <taxon>Hypericibacter</taxon>
    </lineage>
</organism>
<dbReference type="Pfam" id="PF02734">
    <property type="entry name" value="Dak2"/>
    <property type="match status" value="1"/>
</dbReference>
<accession>A0A5J6MG16</accession>
<reference evidence="4 5" key="1">
    <citation type="submission" date="2019-08" db="EMBL/GenBank/DDBJ databases">
        <title>Hyperibacter terrae gen. nov., sp. nov. and Hyperibacter viscosus sp. nov., two new members in the family Rhodospirillaceae isolated from the rhizosphere of Hypericum perforatum.</title>
        <authorList>
            <person name="Noviana Z."/>
        </authorList>
    </citation>
    <scope>NUCLEOTIDE SEQUENCE [LARGE SCALE GENOMIC DNA]</scope>
    <source>
        <strain evidence="4 5">R5913</strain>
    </source>
</reference>
<dbReference type="KEGG" id="htq:FRZ44_16950"/>
<evidence type="ECO:0000313" key="4">
    <source>
        <dbReference type="EMBL" id="QEX16402.1"/>
    </source>
</evidence>
<dbReference type="InterPro" id="IPR050861">
    <property type="entry name" value="Dihydroxyacetone_Kinase"/>
</dbReference>
<evidence type="ECO:0000313" key="5">
    <source>
        <dbReference type="Proteomes" id="UP000326202"/>
    </source>
</evidence>
<dbReference type="InterPro" id="IPR004007">
    <property type="entry name" value="DhaL_dom"/>
</dbReference>
<evidence type="ECO:0000256" key="1">
    <source>
        <dbReference type="ARBA" id="ARBA00022679"/>
    </source>
</evidence>
<evidence type="ECO:0000259" key="3">
    <source>
        <dbReference type="PROSITE" id="PS51480"/>
    </source>
</evidence>
<keyword evidence="2 4" id="KW-0418">Kinase</keyword>
<feature type="domain" description="DhaL" evidence="3">
    <location>
        <begin position="4"/>
        <end position="202"/>
    </location>
</feature>
<dbReference type="SMART" id="SM01120">
    <property type="entry name" value="Dak2"/>
    <property type="match status" value="1"/>
</dbReference>
<dbReference type="Proteomes" id="UP000326202">
    <property type="component" value="Chromosome"/>
</dbReference>
<dbReference type="PANTHER" id="PTHR28629">
    <property type="entry name" value="TRIOKINASE/FMN CYCLASE"/>
    <property type="match status" value="1"/>
</dbReference>
<sequence length="210" mass="21685">MAHELTGRLVDAAVTTIRNHADELTGLDQAIGDGDHGINMKRGFDAIAEAAEIRTLPLGDALQKAGMTLVMKVGGASGPLFGSLLMAMGKAVVGDPTQGEQVQAMLTEGIAAVKKRGKSDVGEKTMLDVLVPVSEALAGKLSRHAPAAETMAGLRAAADAALERTKPMKATKGRASFLGDRSIGHLDPGARSSQLLIHAVCDAVAESLRT</sequence>
<keyword evidence="1" id="KW-0808">Transferase</keyword>
<keyword evidence="5" id="KW-1185">Reference proteome</keyword>
<proteinExistence type="predicted"/>
<dbReference type="PROSITE" id="PS51480">
    <property type="entry name" value="DHAL"/>
    <property type="match status" value="1"/>
</dbReference>
<dbReference type="NCBIfam" id="TIGR02365">
    <property type="entry name" value="dha_L_ycgS"/>
    <property type="match status" value="1"/>
</dbReference>
<dbReference type="PANTHER" id="PTHR28629:SF4">
    <property type="entry name" value="TRIOKINASE_FMN CYCLASE"/>
    <property type="match status" value="1"/>
</dbReference>
<evidence type="ECO:0000256" key="2">
    <source>
        <dbReference type="ARBA" id="ARBA00022777"/>
    </source>
</evidence>
<dbReference type="FunFam" id="1.25.40.340:FF:000002">
    <property type="entry name" value="Dihydroxyacetone kinase, L subunit"/>
    <property type="match status" value="1"/>
</dbReference>
<dbReference type="InterPro" id="IPR036117">
    <property type="entry name" value="DhaL_dom_sf"/>
</dbReference>
<dbReference type="EMBL" id="CP042906">
    <property type="protein sequence ID" value="QEX16402.1"/>
    <property type="molecule type" value="Genomic_DNA"/>
</dbReference>
<dbReference type="GO" id="GO:0005829">
    <property type="term" value="C:cytosol"/>
    <property type="evidence" value="ECO:0007669"/>
    <property type="project" value="TreeGrafter"/>
</dbReference>